<sequence>MKVAVAGPNGTLGQAVISNLIKSNISVTVLTRDAKKTAGVFPAVSTENIVETDYSSVDALAPKLQGHDAIVILIERNAYTPQIVAIDAAIAAGVRRIIPSSWGLDMSDPYLRTIPTLKEKLDMETYLAERARSHKGFVWTGILTGVFWDWALPLGLLVDPTGEGMTYIMDGGGHVICGTLLDDVGRAVVSALKAPEEAVGNKFLQIRSVVATQSKLLEWAKAVKPEAPWKSMNVDTEKMEKAAREAWGRGERDPRALRGFLLRAYALGASDFKHLDNELLGVADGGEELARKTLEQLIRPKS</sequence>
<evidence type="ECO:0000313" key="6">
    <source>
        <dbReference type="RefSeq" id="XP_033537985.1"/>
    </source>
</evidence>
<dbReference type="GO" id="GO:0016491">
    <property type="term" value="F:oxidoreductase activity"/>
    <property type="evidence" value="ECO:0007669"/>
    <property type="project" value="UniProtKB-KW"/>
</dbReference>
<reference evidence="6" key="3">
    <citation type="submission" date="2025-04" db="UniProtKB">
        <authorList>
            <consortium name="RefSeq"/>
        </authorList>
    </citation>
    <scope>IDENTIFICATION</scope>
    <source>
        <strain evidence="6">CBS 781.70</strain>
    </source>
</reference>
<dbReference type="RefSeq" id="XP_033537985.1">
    <property type="nucleotide sequence ID" value="XM_033680970.1"/>
</dbReference>
<dbReference type="Pfam" id="PF05368">
    <property type="entry name" value="NmrA"/>
    <property type="match status" value="1"/>
</dbReference>
<name>A0A6G1GEA2_9PEZI</name>
<reference evidence="6" key="2">
    <citation type="submission" date="2020-04" db="EMBL/GenBank/DDBJ databases">
        <authorList>
            <consortium name="NCBI Genome Project"/>
        </authorList>
    </citation>
    <scope>NUCLEOTIDE SEQUENCE</scope>
    <source>
        <strain evidence="6">CBS 781.70</strain>
    </source>
</reference>
<protein>
    <submittedName>
        <fullName evidence="4 6">NAD(P)-binding protein</fullName>
    </submittedName>
</protein>
<dbReference type="GeneID" id="54421540"/>
<dbReference type="PANTHER" id="PTHR47706">
    <property type="entry name" value="NMRA-LIKE FAMILY PROTEIN"/>
    <property type="match status" value="1"/>
</dbReference>
<reference evidence="4 6" key="1">
    <citation type="submission" date="2020-01" db="EMBL/GenBank/DDBJ databases">
        <authorList>
            <consortium name="DOE Joint Genome Institute"/>
            <person name="Haridas S."/>
            <person name="Albert R."/>
            <person name="Binder M."/>
            <person name="Bloem J."/>
            <person name="Labutti K."/>
            <person name="Salamov A."/>
            <person name="Andreopoulos B."/>
            <person name="Baker S.E."/>
            <person name="Barry K."/>
            <person name="Bills G."/>
            <person name="Bluhm B.H."/>
            <person name="Cannon C."/>
            <person name="Castanera R."/>
            <person name="Culley D.E."/>
            <person name="Daum C."/>
            <person name="Ezra D."/>
            <person name="Gonzalez J.B."/>
            <person name="Henrissat B."/>
            <person name="Kuo A."/>
            <person name="Liang C."/>
            <person name="Lipzen A."/>
            <person name="Lutzoni F."/>
            <person name="Magnuson J."/>
            <person name="Mondo S."/>
            <person name="Nolan M."/>
            <person name="Ohm R."/>
            <person name="Pangilinan J."/>
            <person name="Park H.-J."/>
            <person name="Ramirez L."/>
            <person name="Alfaro M."/>
            <person name="Sun H."/>
            <person name="Tritt A."/>
            <person name="Yoshinaga Y."/>
            <person name="Zwiers L.-H."/>
            <person name="Turgeon B.G."/>
            <person name="Goodwin S.B."/>
            <person name="Spatafora J.W."/>
            <person name="Crous P.W."/>
            <person name="Grigoriev I.V."/>
        </authorList>
    </citation>
    <scope>NUCLEOTIDE SEQUENCE</scope>
    <source>
        <strain evidence="4 6">CBS 781.70</strain>
    </source>
</reference>
<dbReference type="Proteomes" id="UP000504638">
    <property type="component" value="Unplaced"/>
</dbReference>
<evidence type="ECO:0000256" key="1">
    <source>
        <dbReference type="ARBA" id="ARBA00022857"/>
    </source>
</evidence>
<gene>
    <name evidence="4 6" type="ORF">P152DRAFT_470388</name>
</gene>
<dbReference type="InterPro" id="IPR036291">
    <property type="entry name" value="NAD(P)-bd_dom_sf"/>
</dbReference>
<dbReference type="OrthoDB" id="9984533at2759"/>
<keyword evidence="1" id="KW-0521">NADP</keyword>
<feature type="domain" description="NmrA-like" evidence="3">
    <location>
        <begin position="2"/>
        <end position="218"/>
    </location>
</feature>
<evidence type="ECO:0000259" key="3">
    <source>
        <dbReference type="Pfam" id="PF05368"/>
    </source>
</evidence>
<evidence type="ECO:0000313" key="4">
    <source>
        <dbReference type="EMBL" id="KAF1816354.1"/>
    </source>
</evidence>
<evidence type="ECO:0000313" key="5">
    <source>
        <dbReference type="Proteomes" id="UP000504638"/>
    </source>
</evidence>
<dbReference type="PANTHER" id="PTHR47706:SF1">
    <property type="entry name" value="CIPA-LIKE, PUTATIVE (AFU_ORTHOLOGUE AFUA_1G12460)-RELATED"/>
    <property type="match status" value="1"/>
</dbReference>
<dbReference type="SUPFAM" id="SSF51735">
    <property type="entry name" value="NAD(P)-binding Rossmann-fold domains"/>
    <property type="match status" value="1"/>
</dbReference>
<keyword evidence="2" id="KW-0560">Oxidoreductase</keyword>
<proteinExistence type="predicted"/>
<organism evidence="4">
    <name type="scientific">Eremomyces bilateralis CBS 781.70</name>
    <dbReference type="NCBI Taxonomy" id="1392243"/>
    <lineage>
        <taxon>Eukaryota</taxon>
        <taxon>Fungi</taxon>
        <taxon>Dikarya</taxon>
        <taxon>Ascomycota</taxon>
        <taxon>Pezizomycotina</taxon>
        <taxon>Dothideomycetes</taxon>
        <taxon>Dothideomycetes incertae sedis</taxon>
        <taxon>Eremomycetales</taxon>
        <taxon>Eremomycetaceae</taxon>
        <taxon>Eremomyces</taxon>
    </lineage>
</organism>
<dbReference type="InterPro" id="IPR008030">
    <property type="entry name" value="NmrA-like"/>
</dbReference>
<evidence type="ECO:0000256" key="2">
    <source>
        <dbReference type="ARBA" id="ARBA00023002"/>
    </source>
</evidence>
<dbReference type="EMBL" id="ML975150">
    <property type="protein sequence ID" value="KAF1816354.1"/>
    <property type="molecule type" value="Genomic_DNA"/>
</dbReference>
<keyword evidence="5" id="KW-1185">Reference proteome</keyword>
<dbReference type="InterPro" id="IPR051609">
    <property type="entry name" value="NmrA/Isoflavone_reductase-like"/>
</dbReference>
<dbReference type="Gene3D" id="3.40.50.720">
    <property type="entry name" value="NAD(P)-binding Rossmann-like Domain"/>
    <property type="match status" value="1"/>
</dbReference>
<accession>A0A6G1GEA2</accession>
<dbReference type="AlphaFoldDB" id="A0A6G1GEA2"/>